<dbReference type="HOGENOM" id="CLU_020336_6_2_11"/>
<evidence type="ECO:0000259" key="2">
    <source>
        <dbReference type="Pfam" id="PF00561"/>
    </source>
</evidence>
<evidence type="ECO:0000313" key="3">
    <source>
        <dbReference type="EMBL" id="ABH00254.1"/>
    </source>
</evidence>
<dbReference type="GO" id="GO:0003824">
    <property type="term" value="F:catalytic activity"/>
    <property type="evidence" value="ECO:0007669"/>
    <property type="project" value="UniProtKB-ARBA"/>
</dbReference>
<sequence>MQRSWGTLVVQAGQSRSELMVLAIAVSGLRSGTDECRSSPHPPDGSKDDPPVGGSTMSVPTGRTHFIRTADGTSLAVSEVGSRTAPVTVIFAHGFCLHMDAWAPQRAYLAEVWWGRARLVFFDHRGHGRSGGADVGSYTIVQLGRDLDVVIRTVAPKGPIVLVGHSMGGMAVMSYVAHHQEAAAAQIIGVGLISTAVDNVAGAGIGRALRTPAVTLLRTASAHAPGLVGRSWDLSRRILSPVVGATCPLAPSASVRAAATSYGMVHATPIATVAAFLRDPRIYDASPALDVLARVPASIICGTRDRVTPIGHSQRLAAALPLAELIPVSGARHMVGLERPAVVSESLDRLLGRAVGRREQATTRRSKYTLVGREI</sequence>
<dbReference type="Pfam" id="PF00561">
    <property type="entry name" value="Abhydrolase_1"/>
    <property type="match status" value="1"/>
</dbReference>
<dbReference type="AlphaFoldDB" id="Q0RWT2"/>
<dbReference type="Gene3D" id="3.40.50.1820">
    <property type="entry name" value="alpha/beta hydrolase"/>
    <property type="match status" value="1"/>
</dbReference>
<accession>Q0RWT2</accession>
<evidence type="ECO:0000313" key="4">
    <source>
        <dbReference type="Proteomes" id="UP000008710"/>
    </source>
</evidence>
<gene>
    <name evidence="3" type="ordered locus">RHA1_ro10061</name>
</gene>
<dbReference type="InterPro" id="IPR000073">
    <property type="entry name" value="AB_hydrolase_1"/>
</dbReference>
<dbReference type="ESTHER" id="rhosr-q0rwt2">
    <property type="family name" value="6_AlphaBeta_hydrolase"/>
</dbReference>
<dbReference type="InterPro" id="IPR050228">
    <property type="entry name" value="Carboxylesterase_BioH"/>
</dbReference>
<name>Q0RWT2_RHOJR</name>
<geneLocation type="plasmid" evidence="3 4">
    <name>pRHL2</name>
</geneLocation>
<dbReference type="PANTHER" id="PTHR43194:SF2">
    <property type="entry name" value="PEROXISOMAL MEMBRANE PROTEIN LPX1"/>
    <property type="match status" value="1"/>
</dbReference>
<organism evidence="3 4">
    <name type="scientific">Rhodococcus jostii (strain RHA1)</name>
    <dbReference type="NCBI Taxonomy" id="101510"/>
    <lineage>
        <taxon>Bacteria</taxon>
        <taxon>Bacillati</taxon>
        <taxon>Actinomycetota</taxon>
        <taxon>Actinomycetes</taxon>
        <taxon>Mycobacteriales</taxon>
        <taxon>Nocardiaceae</taxon>
        <taxon>Rhodococcus</taxon>
    </lineage>
</organism>
<evidence type="ECO:0000256" key="1">
    <source>
        <dbReference type="SAM" id="MobiDB-lite"/>
    </source>
</evidence>
<reference evidence="4" key="1">
    <citation type="journal article" date="2006" name="Proc. Natl. Acad. Sci. U.S.A.">
        <title>The complete genome of Rhodococcus sp. RHA1 provides insights into a catabolic powerhouse.</title>
        <authorList>
            <person name="McLeod M.P."/>
            <person name="Warren R.L."/>
            <person name="Hsiao W.W.L."/>
            <person name="Araki N."/>
            <person name="Myhre M."/>
            <person name="Fernandes C."/>
            <person name="Miyazawa D."/>
            <person name="Wong W."/>
            <person name="Lillquist A.L."/>
            <person name="Wang D."/>
            <person name="Dosanjh M."/>
            <person name="Hara H."/>
            <person name="Petrescu A."/>
            <person name="Morin R.D."/>
            <person name="Yang G."/>
            <person name="Stott J.M."/>
            <person name="Schein J.E."/>
            <person name="Shin H."/>
            <person name="Smailus D."/>
            <person name="Siddiqui A.S."/>
            <person name="Marra M.A."/>
            <person name="Jones S.J.M."/>
            <person name="Holt R."/>
            <person name="Brinkman F.S.L."/>
            <person name="Miyauchi K."/>
            <person name="Fukuda M."/>
            <person name="Davies J.E."/>
            <person name="Mohn W.W."/>
            <person name="Eltis L.D."/>
        </authorList>
    </citation>
    <scope>NUCLEOTIDE SEQUENCE [LARGE SCALE GENOMIC DNA]</scope>
    <source>
        <strain evidence="4">RHA1</strain>
    </source>
</reference>
<feature type="compositionally biased region" description="Basic and acidic residues" evidence="1">
    <location>
        <begin position="32"/>
        <end position="50"/>
    </location>
</feature>
<dbReference type="EMBL" id="CP000433">
    <property type="protein sequence ID" value="ABH00254.1"/>
    <property type="molecule type" value="Genomic_DNA"/>
</dbReference>
<protein>
    <recommendedName>
        <fullName evidence="2">AB hydrolase-1 domain-containing protein</fullName>
    </recommendedName>
</protein>
<keyword evidence="3" id="KW-0614">Plasmid</keyword>
<feature type="domain" description="AB hydrolase-1" evidence="2">
    <location>
        <begin position="88"/>
        <end position="340"/>
    </location>
</feature>
<dbReference type="Proteomes" id="UP000008710">
    <property type="component" value="Plasmid pRHL2"/>
</dbReference>
<dbReference type="InterPro" id="IPR029058">
    <property type="entry name" value="AB_hydrolase_fold"/>
</dbReference>
<feature type="region of interest" description="Disordered" evidence="1">
    <location>
        <begin position="32"/>
        <end position="61"/>
    </location>
</feature>
<dbReference type="SUPFAM" id="SSF53474">
    <property type="entry name" value="alpha/beta-Hydrolases"/>
    <property type="match status" value="1"/>
</dbReference>
<dbReference type="PANTHER" id="PTHR43194">
    <property type="entry name" value="HYDROLASE ALPHA/BETA FOLD FAMILY"/>
    <property type="match status" value="1"/>
</dbReference>
<proteinExistence type="predicted"/>
<dbReference type="KEGG" id="rha:RHA1_ro10061"/>